<accession>A0A133PWC0</accession>
<gene>
    <name evidence="1" type="ORF">HMPREF3226_02337</name>
</gene>
<organism evidence="1 2">
    <name type="scientific">Prevotella corporis</name>
    <dbReference type="NCBI Taxonomy" id="28128"/>
    <lineage>
        <taxon>Bacteria</taxon>
        <taxon>Pseudomonadati</taxon>
        <taxon>Bacteroidota</taxon>
        <taxon>Bacteroidia</taxon>
        <taxon>Bacteroidales</taxon>
        <taxon>Prevotellaceae</taxon>
        <taxon>Prevotella</taxon>
    </lineage>
</organism>
<dbReference type="PATRIC" id="fig|28128.5.peg.2412"/>
<evidence type="ECO:0000313" key="1">
    <source>
        <dbReference type="EMBL" id="KXA33686.1"/>
    </source>
</evidence>
<reference evidence="2" key="1">
    <citation type="submission" date="2016-01" db="EMBL/GenBank/DDBJ databases">
        <authorList>
            <person name="Mitreva M."/>
            <person name="Pepin K.H."/>
            <person name="Mihindukulasuriya K.A."/>
            <person name="Fulton R."/>
            <person name="Fronick C."/>
            <person name="O'Laughlin M."/>
            <person name="Miner T."/>
            <person name="Herter B."/>
            <person name="Rosa B.A."/>
            <person name="Cordes M."/>
            <person name="Tomlinson C."/>
            <person name="Wollam A."/>
            <person name="Palsikar V.B."/>
            <person name="Mardis E.R."/>
            <person name="Wilson R.K."/>
        </authorList>
    </citation>
    <scope>NUCLEOTIDE SEQUENCE [LARGE SCALE GENOMIC DNA]</scope>
    <source>
        <strain evidence="2">MJR7716</strain>
    </source>
</reference>
<protein>
    <submittedName>
        <fullName evidence="1">Uncharacterized protein</fullName>
    </submittedName>
</protein>
<evidence type="ECO:0000313" key="2">
    <source>
        <dbReference type="Proteomes" id="UP000070533"/>
    </source>
</evidence>
<dbReference type="STRING" id="28128.HMPREF3226_02337"/>
<name>A0A133PWC0_9BACT</name>
<keyword evidence="2" id="KW-1185">Reference proteome</keyword>
<proteinExistence type="predicted"/>
<comment type="caution">
    <text evidence="1">The sequence shown here is derived from an EMBL/GenBank/DDBJ whole genome shotgun (WGS) entry which is preliminary data.</text>
</comment>
<dbReference type="EMBL" id="LRQG01000217">
    <property type="protein sequence ID" value="KXA33686.1"/>
    <property type="molecule type" value="Genomic_DNA"/>
</dbReference>
<dbReference type="AlphaFoldDB" id="A0A133PWC0"/>
<sequence length="45" mass="5428">MCNSVCPWAIELHFFLFWPEMMCFHWSQKQVFDSFCEEMTAICCA</sequence>
<dbReference type="Proteomes" id="UP000070533">
    <property type="component" value="Unassembled WGS sequence"/>
</dbReference>